<evidence type="ECO:0000256" key="6">
    <source>
        <dbReference type="SAM" id="MobiDB-lite"/>
    </source>
</evidence>
<feature type="compositionally biased region" description="Basic and acidic residues" evidence="6">
    <location>
        <begin position="149"/>
        <end position="163"/>
    </location>
</feature>
<feature type="region of interest" description="Disordered" evidence="6">
    <location>
        <begin position="273"/>
        <end position="292"/>
    </location>
</feature>
<organism evidence="8 9">
    <name type="scientific">Artemia franciscana</name>
    <name type="common">Brine shrimp</name>
    <name type="synonym">Artemia sanfranciscana</name>
    <dbReference type="NCBI Taxonomy" id="6661"/>
    <lineage>
        <taxon>Eukaryota</taxon>
        <taxon>Metazoa</taxon>
        <taxon>Ecdysozoa</taxon>
        <taxon>Arthropoda</taxon>
        <taxon>Crustacea</taxon>
        <taxon>Branchiopoda</taxon>
        <taxon>Anostraca</taxon>
        <taxon>Artemiidae</taxon>
        <taxon>Artemia</taxon>
    </lineage>
</organism>
<dbReference type="Proteomes" id="UP001187531">
    <property type="component" value="Unassembled WGS sequence"/>
</dbReference>
<feature type="compositionally biased region" description="Basic and acidic residues" evidence="6">
    <location>
        <begin position="91"/>
        <end position="142"/>
    </location>
</feature>
<keyword evidence="4" id="KW-0804">Transcription</keyword>
<comment type="subcellular location">
    <subcellularLocation>
        <location evidence="1">Nucleus</location>
    </subcellularLocation>
</comment>
<feature type="region of interest" description="Disordered" evidence="6">
    <location>
        <begin position="747"/>
        <end position="771"/>
    </location>
</feature>
<keyword evidence="3" id="KW-0175">Coiled coil</keyword>
<feature type="region of interest" description="Disordered" evidence="6">
    <location>
        <begin position="188"/>
        <end position="209"/>
    </location>
</feature>
<evidence type="ECO:0000259" key="7">
    <source>
        <dbReference type="Pfam" id="PF16563"/>
    </source>
</evidence>
<comment type="caution">
    <text evidence="8">The sequence shown here is derived from an EMBL/GenBank/DDBJ whole genome shotgun (WGS) entry which is preliminary data.</text>
</comment>
<dbReference type="EMBL" id="JAVRJZ010000020">
    <property type="protein sequence ID" value="KAK2706487.1"/>
    <property type="molecule type" value="Genomic_DNA"/>
</dbReference>
<feature type="domain" description="Transcriptional repressor p66 coiled-coil MBD2-interaction" evidence="7">
    <location>
        <begin position="219"/>
        <end position="250"/>
    </location>
</feature>
<feature type="region of interest" description="Disordered" evidence="6">
    <location>
        <begin position="1"/>
        <end position="25"/>
    </location>
</feature>
<evidence type="ECO:0000256" key="4">
    <source>
        <dbReference type="ARBA" id="ARBA00023163"/>
    </source>
</evidence>
<dbReference type="PANTHER" id="PTHR13455:SF7">
    <property type="entry name" value="SIMJANG, ISOFORM E"/>
    <property type="match status" value="1"/>
</dbReference>
<evidence type="ECO:0000256" key="2">
    <source>
        <dbReference type="ARBA" id="ARBA00023015"/>
    </source>
</evidence>
<dbReference type="Pfam" id="PF16563">
    <property type="entry name" value="P66_CC"/>
    <property type="match status" value="1"/>
</dbReference>
<protein>
    <recommendedName>
        <fullName evidence="7">Transcriptional repressor p66 coiled-coil MBD2-interaction domain-containing protein</fullName>
    </recommendedName>
</protein>
<evidence type="ECO:0000256" key="1">
    <source>
        <dbReference type="ARBA" id="ARBA00004123"/>
    </source>
</evidence>
<keyword evidence="9" id="KW-1185">Reference proteome</keyword>
<dbReference type="AlphaFoldDB" id="A0AA88HJF8"/>
<feature type="compositionally biased region" description="Pro residues" evidence="6">
    <location>
        <begin position="558"/>
        <end position="568"/>
    </location>
</feature>
<feature type="compositionally biased region" description="Low complexity" evidence="6">
    <location>
        <begin position="275"/>
        <end position="290"/>
    </location>
</feature>
<feature type="compositionally biased region" description="Basic and acidic residues" evidence="6">
    <location>
        <begin position="548"/>
        <end position="557"/>
    </location>
</feature>
<feature type="region of interest" description="Disordered" evidence="6">
    <location>
        <begin position="358"/>
        <end position="409"/>
    </location>
</feature>
<feature type="region of interest" description="Disordered" evidence="6">
    <location>
        <begin position="544"/>
        <end position="623"/>
    </location>
</feature>
<gene>
    <name evidence="8" type="ORF">QYM36_016504</name>
</gene>
<reference evidence="8" key="1">
    <citation type="submission" date="2023-07" db="EMBL/GenBank/DDBJ databases">
        <title>Chromosome-level genome assembly of Artemia franciscana.</title>
        <authorList>
            <person name="Jo E."/>
        </authorList>
    </citation>
    <scope>NUCLEOTIDE SEQUENCE</scope>
    <source>
        <tissue evidence="8">Whole body</tissue>
    </source>
</reference>
<evidence type="ECO:0000313" key="9">
    <source>
        <dbReference type="Proteomes" id="UP001187531"/>
    </source>
</evidence>
<evidence type="ECO:0000313" key="8">
    <source>
        <dbReference type="EMBL" id="KAK2706487.1"/>
    </source>
</evidence>
<accession>A0AA88HJF8</accession>
<proteinExistence type="predicted"/>
<name>A0AA88HJF8_ARTSF</name>
<dbReference type="InterPro" id="IPR032346">
    <property type="entry name" value="P66_CC"/>
</dbReference>
<keyword evidence="5" id="KW-0539">Nucleus</keyword>
<dbReference type="InterPro" id="IPR040386">
    <property type="entry name" value="P66"/>
</dbReference>
<feature type="compositionally biased region" description="Polar residues" evidence="6">
    <location>
        <begin position="391"/>
        <end position="401"/>
    </location>
</feature>
<evidence type="ECO:0000256" key="5">
    <source>
        <dbReference type="ARBA" id="ARBA00023242"/>
    </source>
</evidence>
<feature type="region of interest" description="Disordered" evidence="6">
    <location>
        <begin position="87"/>
        <end position="163"/>
    </location>
</feature>
<feature type="compositionally biased region" description="Polar residues" evidence="6">
    <location>
        <begin position="748"/>
        <end position="769"/>
    </location>
</feature>
<evidence type="ECO:0000256" key="3">
    <source>
        <dbReference type="ARBA" id="ARBA00023054"/>
    </source>
</evidence>
<dbReference type="Gene3D" id="6.10.250.1650">
    <property type="match status" value="1"/>
</dbReference>
<keyword evidence="2" id="KW-0805">Transcription regulation</keyword>
<feature type="compositionally biased region" description="Low complexity" evidence="6">
    <location>
        <begin position="365"/>
        <end position="378"/>
    </location>
</feature>
<sequence length="917" mass="102851">MDCRNDSPVVDLSVKKHLPRSPVSNSYGPPLHINLPGHEVPQDLSSRGIPYFMPSFDPLRLPNFGFPAHLAGLNMMKNCDKPMHLVMNGDRTIKKPERRSSIPESERKCVTSDFDRKLSDSDLDQKSVPEPDRKPIISELEYKSGVPVHDPDSPERRRSLRPRSEVKYNVSPIPLLPDEVYALNGGYTNGVASDSDDDDSKPLPLLPLPKELSPEEYRLRERRVRRLKAELRQEEVLLYLLHMLKKSQSVPPSTTETVKDVPVSKDCKAPFAVPSSQSYQQSGSSMGVSGTTRIGSVEISPVPMKNSTFLGKPGLPMPSPLTTNLSKIAVRSSTPPSRAPSIPSPLASYGYKEDLPHGLSITAKGPSAVSSGSRSARVTPPVTPSEEKLNKFSTPALQQSPVPKAEDPQSIAQRQAAAKLALRKQLEKTLLQIPPPKPPPPEMHFIPNPNNTEFVYLLGLETVVDSLLPGNRKQDKPPPPPAPFICSQCKTDFSPVWKWEKKATSLDSRESVMCEQCVSSTVKRALRAEHTARLKSAFMRALQQEQELEQHSSRTEKPPAPSPAPPPPVKEHHLPPPSRPSPLASPSHSVATVNRERERMREREMREKAREERHKEKMKTIQSRQHFSCGDFKEQSPRYSNSSDLFLGLNNCEVPTTWEPKCSLGYASVESRSKESPAHTECIFLKDIPNKQPLMLSDFIFGLSERGSTEIPEVICMKNCSNQELPVSNNSLFHFLLQTKELAENSDDSSATINYGESDSTTNGYQSTKKLSKRVERKMARCSGKEYEKNTGQVVRARLMGPNPCLQATRRCRSCKDFSDEQRKKIFDQYWGLCDPGKQRDWLRAHAHSEPVAVLTKNKETRRKNSLHYYLPDVQGLKQKVCFKFFCATLDLGEFAVRNTIKNYSVGTIPRKTRKKE</sequence>
<dbReference type="PANTHER" id="PTHR13455">
    <property type="entry name" value="TRANSCRIPTIONAL REPRESSOR P66-RELATED"/>
    <property type="match status" value="1"/>
</dbReference>
<feature type="compositionally biased region" description="Basic and acidic residues" evidence="6">
    <location>
        <begin position="594"/>
        <end position="619"/>
    </location>
</feature>
<dbReference type="GO" id="GO:0000122">
    <property type="term" value="P:negative regulation of transcription by RNA polymerase II"/>
    <property type="evidence" value="ECO:0007669"/>
    <property type="project" value="InterPro"/>
</dbReference>
<dbReference type="GO" id="GO:0016581">
    <property type="term" value="C:NuRD complex"/>
    <property type="evidence" value="ECO:0007669"/>
    <property type="project" value="TreeGrafter"/>
</dbReference>